<dbReference type="EMBL" id="JAWDGP010001073">
    <property type="protein sequence ID" value="KAK3795293.1"/>
    <property type="molecule type" value="Genomic_DNA"/>
</dbReference>
<feature type="transmembrane region" description="Helical" evidence="13">
    <location>
        <begin position="97"/>
        <end position="115"/>
    </location>
</feature>
<evidence type="ECO:0000256" key="10">
    <source>
        <dbReference type="ARBA" id="ARBA00023303"/>
    </source>
</evidence>
<proteinExistence type="inferred from homology"/>
<keyword evidence="8 13" id="KW-0472">Membrane</keyword>
<comment type="subcellular location">
    <subcellularLocation>
        <location evidence="1">Membrane</location>
        <topology evidence="1">Multi-pass membrane protein</topology>
    </subcellularLocation>
</comment>
<sequence>MNDTLNQSPVYRGNSFNMADRKAAFNLPETNSDSSSTDNFHLGDTKRVNSGSVAKDANDGAKEEKPGVLDLVKNFGETTSMHGLPHALGDGPVWRRLFWSALVIGFAVWAIYNVTEIVKDFRSRPVLTSVTSEFQSKMAFPAVTFCNLNRVRKSKASQSLLEDVEANLVLGNTDSVDFLLDSVLRATDHNTQQEMGHQLGDMLNSCFFGLVRACLSGG</sequence>
<accession>A0AAE1AWJ0</accession>
<evidence type="ECO:0000256" key="8">
    <source>
        <dbReference type="ARBA" id="ARBA00023136"/>
    </source>
</evidence>
<comment type="similarity">
    <text evidence="11">Belongs to the amiloride-sensitive sodium channel (TC 1.A.6) family.</text>
</comment>
<dbReference type="Proteomes" id="UP001283361">
    <property type="component" value="Unassembled WGS sequence"/>
</dbReference>
<evidence type="ECO:0000256" key="7">
    <source>
        <dbReference type="ARBA" id="ARBA00023065"/>
    </source>
</evidence>
<evidence type="ECO:0000256" key="13">
    <source>
        <dbReference type="SAM" id="Phobius"/>
    </source>
</evidence>
<evidence type="ECO:0000256" key="12">
    <source>
        <dbReference type="SAM" id="MobiDB-lite"/>
    </source>
</evidence>
<gene>
    <name evidence="14" type="ORF">RRG08_004449</name>
</gene>
<dbReference type="GO" id="GO:0005886">
    <property type="term" value="C:plasma membrane"/>
    <property type="evidence" value="ECO:0007669"/>
    <property type="project" value="TreeGrafter"/>
</dbReference>
<evidence type="ECO:0000256" key="1">
    <source>
        <dbReference type="ARBA" id="ARBA00004141"/>
    </source>
</evidence>
<keyword evidence="6" id="KW-0915">Sodium</keyword>
<keyword evidence="2 11" id="KW-0813">Transport</keyword>
<dbReference type="AlphaFoldDB" id="A0AAE1AWJ0"/>
<dbReference type="Pfam" id="PF00858">
    <property type="entry name" value="ASC"/>
    <property type="match status" value="1"/>
</dbReference>
<protein>
    <submittedName>
        <fullName evidence="14">Uncharacterized protein</fullName>
    </submittedName>
</protein>
<keyword evidence="3 11" id="KW-0894">Sodium channel</keyword>
<evidence type="ECO:0000256" key="4">
    <source>
        <dbReference type="ARBA" id="ARBA00022692"/>
    </source>
</evidence>
<evidence type="ECO:0000256" key="9">
    <source>
        <dbReference type="ARBA" id="ARBA00023201"/>
    </source>
</evidence>
<reference evidence="14" key="1">
    <citation type="journal article" date="2023" name="G3 (Bethesda)">
        <title>A reference genome for the long-term kleptoplast-retaining sea slug Elysia crispata morphotype clarki.</title>
        <authorList>
            <person name="Eastman K.E."/>
            <person name="Pendleton A.L."/>
            <person name="Shaikh M.A."/>
            <person name="Suttiyut T."/>
            <person name="Ogas R."/>
            <person name="Tomko P."/>
            <person name="Gavelis G."/>
            <person name="Widhalm J.R."/>
            <person name="Wisecaver J.H."/>
        </authorList>
    </citation>
    <scope>NUCLEOTIDE SEQUENCE</scope>
    <source>
        <strain evidence="14">ECLA1</strain>
    </source>
</reference>
<dbReference type="PANTHER" id="PTHR11690">
    <property type="entry name" value="AMILORIDE-SENSITIVE SODIUM CHANNEL-RELATED"/>
    <property type="match status" value="1"/>
</dbReference>
<evidence type="ECO:0000256" key="11">
    <source>
        <dbReference type="RuleBase" id="RU000679"/>
    </source>
</evidence>
<evidence type="ECO:0000256" key="3">
    <source>
        <dbReference type="ARBA" id="ARBA00022461"/>
    </source>
</evidence>
<keyword evidence="9 11" id="KW-0739">Sodium transport</keyword>
<keyword evidence="4 11" id="KW-0812">Transmembrane</keyword>
<keyword evidence="7 11" id="KW-0406">Ion transport</keyword>
<comment type="caution">
    <text evidence="14">The sequence shown here is derived from an EMBL/GenBank/DDBJ whole genome shotgun (WGS) entry which is preliminary data.</text>
</comment>
<evidence type="ECO:0000256" key="6">
    <source>
        <dbReference type="ARBA" id="ARBA00023053"/>
    </source>
</evidence>
<keyword evidence="5 13" id="KW-1133">Transmembrane helix</keyword>
<evidence type="ECO:0000256" key="5">
    <source>
        <dbReference type="ARBA" id="ARBA00022989"/>
    </source>
</evidence>
<name>A0AAE1AWJ0_9GAST</name>
<keyword evidence="10 11" id="KW-0407">Ion channel</keyword>
<evidence type="ECO:0000313" key="15">
    <source>
        <dbReference type="Proteomes" id="UP001283361"/>
    </source>
</evidence>
<evidence type="ECO:0000256" key="2">
    <source>
        <dbReference type="ARBA" id="ARBA00022448"/>
    </source>
</evidence>
<organism evidence="14 15">
    <name type="scientific">Elysia crispata</name>
    <name type="common">lettuce slug</name>
    <dbReference type="NCBI Taxonomy" id="231223"/>
    <lineage>
        <taxon>Eukaryota</taxon>
        <taxon>Metazoa</taxon>
        <taxon>Spiralia</taxon>
        <taxon>Lophotrochozoa</taxon>
        <taxon>Mollusca</taxon>
        <taxon>Gastropoda</taxon>
        <taxon>Heterobranchia</taxon>
        <taxon>Euthyneura</taxon>
        <taxon>Panpulmonata</taxon>
        <taxon>Sacoglossa</taxon>
        <taxon>Placobranchoidea</taxon>
        <taxon>Plakobranchidae</taxon>
        <taxon>Elysia</taxon>
    </lineage>
</organism>
<dbReference type="InterPro" id="IPR001873">
    <property type="entry name" value="ENaC"/>
</dbReference>
<keyword evidence="15" id="KW-1185">Reference proteome</keyword>
<evidence type="ECO:0000313" key="14">
    <source>
        <dbReference type="EMBL" id="KAK3795293.1"/>
    </source>
</evidence>
<feature type="region of interest" description="Disordered" evidence="12">
    <location>
        <begin position="27"/>
        <end position="62"/>
    </location>
</feature>
<dbReference type="GO" id="GO:0015280">
    <property type="term" value="F:ligand-gated sodium channel activity"/>
    <property type="evidence" value="ECO:0007669"/>
    <property type="project" value="TreeGrafter"/>
</dbReference>
<feature type="compositionally biased region" description="Polar residues" evidence="12">
    <location>
        <begin position="28"/>
        <end position="39"/>
    </location>
</feature>